<organism evidence="1">
    <name type="scientific">Rhipicephalus pulchellus</name>
    <name type="common">Yellow backed tick</name>
    <name type="synonym">Dermacentor pulchellus</name>
    <dbReference type="NCBI Taxonomy" id="72859"/>
    <lineage>
        <taxon>Eukaryota</taxon>
        <taxon>Metazoa</taxon>
        <taxon>Ecdysozoa</taxon>
        <taxon>Arthropoda</taxon>
        <taxon>Chelicerata</taxon>
        <taxon>Arachnida</taxon>
        <taxon>Acari</taxon>
        <taxon>Parasitiformes</taxon>
        <taxon>Ixodida</taxon>
        <taxon>Ixodoidea</taxon>
        <taxon>Ixodidae</taxon>
        <taxon>Rhipicephalinae</taxon>
        <taxon>Rhipicephalus</taxon>
        <taxon>Rhipicephalus</taxon>
    </lineage>
</organism>
<sequence>KRNLKYAPGNLCKLAYITLIRLKIEYASAIWDPTQIYIIHDKKSLQNRAVRFIFSDYSPYTSISALKARAQLDDLSYRRRNARLSLLHKLYHHPYLHRIFETPTVIFPRTDHIFKIKRINCRSAHYANSFIPRTIVAWNNLPSHIATEADYATFQELLRNISD</sequence>
<feature type="non-terminal residue" evidence="1">
    <location>
        <position position="1"/>
    </location>
</feature>
<accession>L7MFE4</accession>
<dbReference type="AlphaFoldDB" id="L7MFE4"/>
<reference evidence="1" key="2">
    <citation type="journal article" date="2015" name="J. Proteomics">
        <title>Sexual differences in the sialomes of the zebra tick, Rhipicephalus pulchellus.</title>
        <authorList>
            <person name="Tan A.W."/>
            <person name="Francischetti I.M."/>
            <person name="Slovak M."/>
            <person name="Kini R.M."/>
            <person name="Ribeiro J.M."/>
        </authorList>
    </citation>
    <scope>NUCLEOTIDE SEQUENCE</scope>
    <source>
        <tissue evidence="1">Salivary gland</tissue>
    </source>
</reference>
<protein>
    <submittedName>
        <fullName evidence="1">Putative tick transposon</fullName>
    </submittedName>
</protein>
<evidence type="ECO:0000313" key="1">
    <source>
        <dbReference type="EMBL" id="JAA62537.1"/>
    </source>
</evidence>
<dbReference type="EMBL" id="GACK01002497">
    <property type="protein sequence ID" value="JAA62537.1"/>
    <property type="molecule type" value="mRNA"/>
</dbReference>
<proteinExistence type="evidence at transcript level"/>
<name>L7MFE4_RHIPC</name>
<reference evidence="1" key="1">
    <citation type="submission" date="2012-11" db="EMBL/GenBank/DDBJ databases">
        <authorList>
            <person name="Lucero-Rivera Y.E."/>
            <person name="Tovar-Ramirez D."/>
        </authorList>
    </citation>
    <scope>NUCLEOTIDE SEQUENCE</scope>
    <source>
        <tissue evidence="1">Salivary gland</tissue>
    </source>
</reference>